<accession>A0A1N7EIF2</accession>
<dbReference type="EMBL" id="FTNR01000004">
    <property type="protein sequence ID" value="SIR87933.1"/>
    <property type="molecule type" value="Genomic_DNA"/>
</dbReference>
<gene>
    <name evidence="1" type="ORF">SAMN05421752_104142</name>
</gene>
<protein>
    <submittedName>
        <fullName evidence="1">Uncharacterized protein</fullName>
    </submittedName>
</protein>
<reference evidence="2" key="1">
    <citation type="submission" date="2017-01" db="EMBL/GenBank/DDBJ databases">
        <authorList>
            <person name="Varghese N."/>
            <person name="Submissions S."/>
        </authorList>
    </citation>
    <scope>NUCLEOTIDE SEQUENCE [LARGE SCALE GENOMIC DNA]</scope>
    <source>
        <strain evidence="2">type strain: HArc-</strain>
    </source>
</reference>
<keyword evidence="2" id="KW-1185">Reference proteome</keyword>
<dbReference type="OrthoDB" id="247969at2157"/>
<name>A0A1N7EIF2_9EURY</name>
<dbReference type="InterPro" id="IPR058289">
    <property type="entry name" value="DUF7983"/>
</dbReference>
<dbReference type="AlphaFoldDB" id="A0A1N7EIF2"/>
<dbReference type="RefSeq" id="WP_076608556.1">
    <property type="nucleotide sequence ID" value="NZ_FTNR01000004.1"/>
</dbReference>
<organism evidence="1 2">
    <name type="scientific">Natronorubrum thiooxidans</name>
    <dbReference type="NCBI Taxonomy" id="308853"/>
    <lineage>
        <taxon>Archaea</taxon>
        <taxon>Methanobacteriati</taxon>
        <taxon>Methanobacteriota</taxon>
        <taxon>Stenosarchaea group</taxon>
        <taxon>Halobacteria</taxon>
        <taxon>Halobacteriales</taxon>
        <taxon>Natrialbaceae</taxon>
        <taxon>Natronorubrum</taxon>
    </lineage>
</organism>
<dbReference type="Pfam" id="PF25943">
    <property type="entry name" value="DUF7983"/>
    <property type="match status" value="1"/>
</dbReference>
<dbReference type="Proteomes" id="UP000185936">
    <property type="component" value="Unassembled WGS sequence"/>
</dbReference>
<proteinExistence type="predicted"/>
<dbReference type="STRING" id="308853.SAMN05421752_104142"/>
<evidence type="ECO:0000313" key="2">
    <source>
        <dbReference type="Proteomes" id="UP000185936"/>
    </source>
</evidence>
<evidence type="ECO:0000313" key="1">
    <source>
        <dbReference type="EMBL" id="SIR87933.1"/>
    </source>
</evidence>
<sequence length="311" mass="34377">MNDDAWSELRSQCDTIESGAELVTPLSERPFTVDSIEADRIVVRFGDSDETRPLWREQFGVFDDQLEGQAMAIDDLQPGVEPYAAVLTLSAAYTVDDDTIVNAPANATGGESPFLVPAAEARTPPERVHDDAVLLAHLIDRLEVDEPSALEGLATDSLTDYYVLASDVQRGADGIRTGARDELLERLGPDQELHGHFGTVRRTTRTRRQPKADETVLAALDDRGIPREWVLGVDSRKLDVVLSVTDLSADEVYDTTEDVYVQKIGVDEDEKYARLQGLANRLAELEDAEGEPLRDELEEIEERLEEALTAT</sequence>